<evidence type="ECO:0000256" key="4">
    <source>
        <dbReference type="ARBA" id="ARBA00022989"/>
    </source>
</evidence>
<keyword evidence="5 6" id="KW-0472">Membrane</keyword>
<feature type="transmembrane region" description="Helical" evidence="6">
    <location>
        <begin position="113"/>
        <end position="134"/>
    </location>
</feature>
<evidence type="ECO:0000313" key="8">
    <source>
        <dbReference type="EMBL" id="MCP8352255.1"/>
    </source>
</evidence>
<dbReference type="PROSITE" id="PS50850">
    <property type="entry name" value="MFS"/>
    <property type="match status" value="1"/>
</dbReference>
<feature type="transmembrane region" description="Helical" evidence="6">
    <location>
        <begin position="321"/>
        <end position="341"/>
    </location>
</feature>
<evidence type="ECO:0000256" key="2">
    <source>
        <dbReference type="ARBA" id="ARBA00022475"/>
    </source>
</evidence>
<evidence type="ECO:0000256" key="6">
    <source>
        <dbReference type="SAM" id="Phobius"/>
    </source>
</evidence>
<dbReference type="InterPro" id="IPR020846">
    <property type="entry name" value="MFS_dom"/>
</dbReference>
<feature type="transmembrane region" description="Helical" evidence="6">
    <location>
        <begin position="177"/>
        <end position="196"/>
    </location>
</feature>
<dbReference type="InterPro" id="IPR050189">
    <property type="entry name" value="MFS_Efflux_Transporters"/>
</dbReference>
<evidence type="ECO:0000256" key="5">
    <source>
        <dbReference type="ARBA" id="ARBA00023136"/>
    </source>
</evidence>
<keyword evidence="3 6" id="KW-0812">Transmembrane</keyword>
<proteinExistence type="predicted"/>
<name>A0ABT1L501_9GAMM</name>
<feature type="transmembrane region" description="Helical" evidence="6">
    <location>
        <begin position="228"/>
        <end position="250"/>
    </location>
</feature>
<reference evidence="8 9" key="1">
    <citation type="journal article" date="2022" name="Nat. Microbiol.">
        <title>The microbiome of a bacterivorous marine choanoflagellate contains a resource-demanding obligate bacterial associate.</title>
        <authorList>
            <person name="Needham D.M."/>
            <person name="Poirier C."/>
            <person name="Bachy C."/>
            <person name="George E.E."/>
            <person name="Wilken S."/>
            <person name="Yung C.C.M."/>
            <person name="Limardo A.J."/>
            <person name="Morando M."/>
            <person name="Sudek L."/>
            <person name="Malmstrom R.R."/>
            <person name="Keeling P.J."/>
            <person name="Santoro A.E."/>
            <person name="Worden A.Z."/>
        </authorList>
    </citation>
    <scope>NUCLEOTIDE SEQUENCE [LARGE SCALE GENOMIC DNA]</scope>
    <source>
        <strain evidence="8 9">Comchoano-2</strain>
    </source>
</reference>
<dbReference type="PANTHER" id="PTHR43124:SF3">
    <property type="entry name" value="CHLORAMPHENICOL EFFLUX PUMP RV0191"/>
    <property type="match status" value="1"/>
</dbReference>
<keyword evidence="9" id="KW-1185">Reference proteome</keyword>
<comment type="subcellular location">
    <subcellularLocation>
        <location evidence="1">Cell membrane</location>
        <topology evidence="1">Multi-pass membrane protein</topology>
    </subcellularLocation>
</comment>
<dbReference type="Gene3D" id="1.20.1250.20">
    <property type="entry name" value="MFS general substrate transporter like domains"/>
    <property type="match status" value="2"/>
</dbReference>
<dbReference type="InterPro" id="IPR011701">
    <property type="entry name" value="MFS"/>
</dbReference>
<feature type="domain" description="Major facilitator superfamily (MFS) profile" evidence="7">
    <location>
        <begin position="19"/>
        <end position="422"/>
    </location>
</feature>
<organism evidence="8 9">
    <name type="scientific">Candidatus Synchoanobacter obligatus</name>
    <dbReference type="NCBI Taxonomy" id="2919597"/>
    <lineage>
        <taxon>Bacteria</taxon>
        <taxon>Pseudomonadati</taxon>
        <taxon>Pseudomonadota</taxon>
        <taxon>Gammaproteobacteria</taxon>
        <taxon>Candidatus Comchoanobacterales</taxon>
        <taxon>Candidatus Comchoanobacteraceae</taxon>
        <taxon>Candidatus Synchoanobacter</taxon>
    </lineage>
</organism>
<feature type="transmembrane region" description="Helical" evidence="6">
    <location>
        <begin position="88"/>
        <end position="107"/>
    </location>
</feature>
<accession>A0ABT1L501</accession>
<feature type="transmembrane region" description="Helical" evidence="6">
    <location>
        <begin position="400"/>
        <end position="418"/>
    </location>
</feature>
<dbReference type="InterPro" id="IPR036259">
    <property type="entry name" value="MFS_trans_sf"/>
</dbReference>
<evidence type="ECO:0000256" key="1">
    <source>
        <dbReference type="ARBA" id="ARBA00004651"/>
    </source>
</evidence>
<dbReference type="EMBL" id="JAKUDN010000002">
    <property type="protein sequence ID" value="MCP8352255.1"/>
    <property type="molecule type" value="Genomic_DNA"/>
</dbReference>
<dbReference type="Pfam" id="PF07690">
    <property type="entry name" value="MFS_1"/>
    <property type="match status" value="1"/>
</dbReference>
<dbReference type="RefSeq" id="WP_258569362.1">
    <property type="nucleotide sequence ID" value="NZ_JAKUDN010000002.1"/>
</dbReference>
<feature type="transmembrane region" description="Helical" evidence="6">
    <location>
        <begin position="17"/>
        <end position="35"/>
    </location>
</feature>
<evidence type="ECO:0000259" key="7">
    <source>
        <dbReference type="PROSITE" id="PS50850"/>
    </source>
</evidence>
<keyword evidence="4 6" id="KW-1133">Transmembrane helix</keyword>
<evidence type="ECO:0000313" key="9">
    <source>
        <dbReference type="Proteomes" id="UP001320768"/>
    </source>
</evidence>
<protein>
    <submittedName>
        <fullName evidence="8">MFS transporter</fullName>
    </submittedName>
</protein>
<sequence length="438" mass="48478">MQQEHVLTPSKITAADFKAWFVCLSAGLFFFYDFIQLNMFNTLNPYVAQAFHLDAVGIGYLASTYMFATVCMLPFSGALLDRFPTRQVILVAMLICTFSTLLFSVAHSIWIAALARFICGASTAFCFLSCIVLSTRWFPSHKMAQITGAIVTMAMLGGALSQEPLAHLIEYVGWRHALQIDTLLGLVLFVMMYFSIENYPAGKKAPELNTEPVLDSYKQAFKNPQNMICGLYTSLMNLFIFVFGAAWGSSYLHHVYGLDFTVASRITTMLFFGTIVGSPLAGYLSDCLRKRRLPMILGAIVSFGLAFMLLLRPSLSTSELAAIFFIIGVTTSTQIISYPVIFETNSPKITGACEALAGVLIMSGGAIFQPIFGIMMQSHWEGNFRQVGENGLPIYSGGDYHFAYIILPVMLLLCIWLARHVKETNCKLVWKDTTSSNG</sequence>
<feature type="transmembrane region" description="Helical" evidence="6">
    <location>
        <begin position="146"/>
        <end position="165"/>
    </location>
</feature>
<gene>
    <name evidence="8" type="ORF">MKS91_03005</name>
</gene>
<keyword evidence="2" id="KW-1003">Cell membrane</keyword>
<feature type="transmembrane region" description="Helical" evidence="6">
    <location>
        <begin position="55"/>
        <end position="76"/>
    </location>
</feature>
<dbReference type="Proteomes" id="UP001320768">
    <property type="component" value="Unassembled WGS sequence"/>
</dbReference>
<dbReference type="PANTHER" id="PTHR43124">
    <property type="entry name" value="PURINE EFFLUX PUMP PBUE"/>
    <property type="match status" value="1"/>
</dbReference>
<dbReference type="SUPFAM" id="SSF103473">
    <property type="entry name" value="MFS general substrate transporter"/>
    <property type="match status" value="1"/>
</dbReference>
<feature type="transmembrane region" description="Helical" evidence="6">
    <location>
        <begin position="296"/>
        <end position="315"/>
    </location>
</feature>
<evidence type="ECO:0000256" key="3">
    <source>
        <dbReference type="ARBA" id="ARBA00022692"/>
    </source>
</evidence>
<feature type="transmembrane region" description="Helical" evidence="6">
    <location>
        <begin position="262"/>
        <end position="284"/>
    </location>
</feature>
<comment type="caution">
    <text evidence="8">The sequence shown here is derived from an EMBL/GenBank/DDBJ whole genome shotgun (WGS) entry which is preliminary data.</text>
</comment>
<feature type="transmembrane region" description="Helical" evidence="6">
    <location>
        <begin position="353"/>
        <end position="380"/>
    </location>
</feature>